<feature type="transmembrane region" description="Helical" evidence="7">
    <location>
        <begin position="86"/>
        <end position="109"/>
    </location>
</feature>
<keyword evidence="6 7" id="KW-0472">Membrane</keyword>
<feature type="region of interest" description="Disordered" evidence="8">
    <location>
        <begin position="1"/>
        <end position="29"/>
    </location>
</feature>
<dbReference type="AlphaFoldDB" id="A0A6G8QFZ4"/>
<evidence type="ECO:0000256" key="4">
    <source>
        <dbReference type="ARBA" id="ARBA00022692"/>
    </source>
</evidence>
<evidence type="ECO:0000259" key="9">
    <source>
        <dbReference type="Pfam" id="PF09335"/>
    </source>
</evidence>
<dbReference type="InterPro" id="IPR032816">
    <property type="entry name" value="VTT_dom"/>
</dbReference>
<dbReference type="InterPro" id="IPR015414">
    <property type="entry name" value="TMEM64"/>
</dbReference>
<dbReference type="RefSeq" id="WP_166180651.1">
    <property type="nucleotide sequence ID" value="NZ_CP045120.1"/>
</dbReference>
<keyword evidence="3 7" id="KW-1003">Cell membrane</keyword>
<dbReference type="GO" id="GO:0005886">
    <property type="term" value="C:plasma membrane"/>
    <property type="evidence" value="ECO:0007669"/>
    <property type="project" value="UniProtKB-SubCell"/>
</dbReference>
<comment type="similarity">
    <text evidence="2 7">Belongs to the TVP38/TMEM64 family.</text>
</comment>
<proteinExistence type="inferred from homology"/>
<dbReference type="Proteomes" id="UP000501452">
    <property type="component" value="Plasmid unnamed1"/>
</dbReference>
<evidence type="ECO:0000313" key="11">
    <source>
        <dbReference type="Proteomes" id="UP000501452"/>
    </source>
</evidence>
<keyword evidence="10" id="KW-0614">Plasmid</keyword>
<dbReference type="KEGG" id="rub:GBA63_22025"/>
<feature type="transmembrane region" description="Helical" evidence="7">
    <location>
        <begin position="116"/>
        <end position="141"/>
    </location>
</feature>
<evidence type="ECO:0000256" key="3">
    <source>
        <dbReference type="ARBA" id="ARBA00022475"/>
    </source>
</evidence>
<dbReference type="PANTHER" id="PTHR12677">
    <property type="entry name" value="GOLGI APPARATUS MEMBRANE PROTEIN TVP38-RELATED"/>
    <property type="match status" value="1"/>
</dbReference>
<evidence type="ECO:0000256" key="7">
    <source>
        <dbReference type="RuleBase" id="RU366058"/>
    </source>
</evidence>
<name>A0A6G8QFZ4_9ACTN</name>
<evidence type="ECO:0000256" key="2">
    <source>
        <dbReference type="ARBA" id="ARBA00008640"/>
    </source>
</evidence>
<feature type="domain" description="VTT" evidence="9">
    <location>
        <begin position="106"/>
        <end position="222"/>
    </location>
</feature>
<evidence type="ECO:0000256" key="5">
    <source>
        <dbReference type="ARBA" id="ARBA00022989"/>
    </source>
</evidence>
<evidence type="ECO:0000313" key="10">
    <source>
        <dbReference type="EMBL" id="QIN85390.1"/>
    </source>
</evidence>
<feature type="transmembrane region" description="Helical" evidence="7">
    <location>
        <begin position="199"/>
        <end position="220"/>
    </location>
</feature>
<reference evidence="10 11" key="1">
    <citation type="submission" date="2019-10" db="EMBL/GenBank/DDBJ databases">
        <title>Rubrobacter sp nov SCSIO 52090 isolated from a deep-sea sediment in the South China Sea.</title>
        <authorList>
            <person name="Chen R.W."/>
        </authorList>
    </citation>
    <scope>NUCLEOTIDE SEQUENCE [LARGE SCALE GENOMIC DNA]</scope>
    <source>
        <strain evidence="10 11">SCSIO 52909</strain>
        <plasmid evidence="10 11">unnamed1</plasmid>
    </source>
</reference>
<dbReference type="Pfam" id="PF09335">
    <property type="entry name" value="VTT_dom"/>
    <property type="match status" value="1"/>
</dbReference>
<comment type="subcellular location">
    <subcellularLocation>
        <location evidence="1 7">Cell membrane</location>
        <topology evidence="1 7">Multi-pass membrane protein</topology>
    </subcellularLocation>
</comment>
<evidence type="ECO:0000256" key="6">
    <source>
        <dbReference type="ARBA" id="ARBA00023136"/>
    </source>
</evidence>
<protein>
    <recommendedName>
        <fullName evidence="7">TVP38/TMEM64 family membrane protein</fullName>
    </recommendedName>
</protein>
<feature type="compositionally biased region" description="Basic and acidic residues" evidence="8">
    <location>
        <begin position="8"/>
        <end position="17"/>
    </location>
</feature>
<evidence type="ECO:0000256" key="8">
    <source>
        <dbReference type="SAM" id="MobiDB-lite"/>
    </source>
</evidence>
<feature type="transmembrane region" description="Helical" evidence="7">
    <location>
        <begin position="36"/>
        <end position="54"/>
    </location>
</feature>
<organism evidence="10 11">
    <name type="scientific">Rubrobacter tropicus</name>
    <dbReference type="NCBI Taxonomy" id="2653851"/>
    <lineage>
        <taxon>Bacteria</taxon>
        <taxon>Bacillati</taxon>
        <taxon>Actinomycetota</taxon>
        <taxon>Rubrobacteria</taxon>
        <taxon>Rubrobacterales</taxon>
        <taxon>Rubrobacteraceae</taxon>
        <taxon>Rubrobacter</taxon>
    </lineage>
</organism>
<dbReference type="EMBL" id="CP045120">
    <property type="protein sequence ID" value="QIN85390.1"/>
    <property type="molecule type" value="Genomic_DNA"/>
</dbReference>
<keyword evidence="5 7" id="KW-1133">Transmembrane helix</keyword>
<geneLocation type="plasmid" evidence="10 11">
    <name>unnamed1</name>
</geneLocation>
<sequence length="258" mass="27086">MASGWRARAGETREDPPGARPPSGAKTIGSRTVGRARLAVVLAAGAMLGLAYLLSAEFRAEANRAAAILWRGDVSGLRDYILSYGAWAPVVSALLMILQALAAPLPAFLITFANGLAFGAFWGGVLSLASASLAAATSFWLARALGRGPVEALVGRTGLESADRWFERWGTYAVLAARLVPILSFDVISFAAGLTRMPFWGFFAVTVIGAAPATFAYAYLGERAPQYVQALLFAFGVVIAGAVVAAVVRRRRAGKPVP</sequence>
<evidence type="ECO:0000256" key="1">
    <source>
        <dbReference type="ARBA" id="ARBA00004651"/>
    </source>
</evidence>
<dbReference type="PANTHER" id="PTHR12677:SF59">
    <property type="entry name" value="GOLGI APPARATUS MEMBRANE PROTEIN TVP38-RELATED"/>
    <property type="match status" value="1"/>
</dbReference>
<keyword evidence="11" id="KW-1185">Reference proteome</keyword>
<gene>
    <name evidence="10" type="ORF">GBA63_22025</name>
</gene>
<keyword evidence="4 7" id="KW-0812">Transmembrane</keyword>
<feature type="transmembrane region" description="Helical" evidence="7">
    <location>
        <begin position="226"/>
        <end position="248"/>
    </location>
</feature>
<accession>A0A6G8QFZ4</accession>
<feature type="transmembrane region" description="Helical" evidence="7">
    <location>
        <begin position="169"/>
        <end position="192"/>
    </location>
</feature>